<feature type="domain" description="Aromatic-ring-hydroxylating dioxygenase alpha subunit C-terminal" evidence="1">
    <location>
        <begin position="2"/>
        <end position="73"/>
    </location>
</feature>
<evidence type="ECO:0000313" key="2">
    <source>
        <dbReference type="EMBL" id="SOQ09555.1"/>
    </source>
</evidence>
<dbReference type="Proteomes" id="UP000237580">
    <property type="component" value="Unassembled WGS sequence"/>
</dbReference>
<dbReference type="GO" id="GO:0005506">
    <property type="term" value="F:iron ion binding"/>
    <property type="evidence" value="ECO:0007669"/>
    <property type="project" value="InterPro"/>
</dbReference>
<sequence>MTTKWIVKKTAVEGLDYDLDRLTKVWLATNDQDRTLVEGAQVGVNSPAYEPGPFSSKAENGVCQFDDWYCEIMLDRLGDDSAQASIKLKSVG</sequence>
<accession>A0AB38EDH7</accession>
<dbReference type="InterPro" id="IPR015879">
    <property type="entry name" value="Ring_hydroxy_dOase_asu_C_dom"/>
</dbReference>
<organism evidence="2 3">
    <name type="scientific">Pseudomonas syringae pv. persicae</name>
    <dbReference type="NCBI Taxonomy" id="237306"/>
    <lineage>
        <taxon>Bacteria</taxon>
        <taxon>Pseudomonadati</taxon>
        <taxon>Pseudomonadota</taxon>
        <taxon>Gammaproteobacteria</taxon>
        <taxon>Pseudomonadales</taxon>
        <taxon>Pseudomonadaceae</taxon>
        <taxon>Pseudomonas</taxon>
    </lineage>
</organism>
<dbReference type="Gene3D" id="3.90.380.10">
    <property type="entry name" value="Naphthalene 1,2-dioxygenase Alpha Subunit, Chain A, domain 1"/>
    <property type="match status" value="1"/>
</dbReference>
<dbReference type="EMBL" id="ODAM01000060">
    <property type="protein sequence ID" value="SOQ09555.1"/>
    <property type="molecule type" value="Genomic_DNA"/>
</dbReference>
<proteinExistence type="predicted"/>
<dbReference type="SUPFAM" id="SSF55961">
    <property type="entry name" value="Bet v1-like"/>
    <property type="match status" value="1"/>
</dbReference>
<reference evidence="2 3" key="1">
    <citation type="submission" date="2017-11" db="EMBL/GenBank/DDBJ databases">
        <authorList>
            <person name="Blom J."/>
        </authorList>
    </citation>
    <scope>NUCLEOTIDE SEQUENCE [LARGE SCALE GENOMIC DNA]</scope>
    <source>
        <strain evidence="2">NCPPB 2254</strain>
    </source>
</reference>
<name>A0AB38EDH7_9PSED</name>
<dbReference type="Pfam" id="PF00848">
    <property type="entry name" value="Ring_hydroxyl_A"/>
    <property type="match status" value="1"/>
</dbReference>
<evidence type="ECO:0000259" key="1">
    <source>
        <dbReference type="Pfam" id="PF00848"/>
    </source>
</evidence>
<gene>
    <name evidence="2" type="ORF">NCPPB2254_02369</name>
</gene>
<dbReference type="AlphaFoldDB" id="A0AB38EDH7"/>
<evidence type="ECO:0000313" key="3">
    <source>
        <dbReference type="Proteomes" id="UP000237580"/>
    </source>
</evidence>
<protein>
    <submittedName>
        <fullName evidence="2">Iron-sulfur cluster-binding protein, rieske family</fullName>
    </submittedName>
</protein>
<dbReference type="GO" id="GO:0051537">
    <property type="term" value="F:2 iron, 2 sulfur cluster binding"/>
    <property type="evidence" value="ECO:0007669"/>
    <property type="project" value="InterPro"/>
</dbReference>
<comment type="caution">
    <text evidence="2">The sequence shown here is derived from an EMBL/GenBank/DDBJ whole genome shotgun (WGS) entry which is preliminary data.</text>
</comment>